<dbReference type="HAMAP" id="MF_02114">
    <property type="entry name" value="CofC"/>
    <property type="match status" value="1"/>
</dbReference>
<keyword evidence="4 5" id="KW-0342">GTP-binding</keyword>
<dbReference type="AlphaFoldDB" id="A0A9X2BW60"/>
<keyword evidence="1 5" id="KW-0808">Transferase</keyword>
<dbReference type="PANTHER" id="PTHR40392:SF1">
    <property type="entry name" value="2-PHOSPHO-L-LACTATE GUANYLYLTRANSFERASE"/>
    <property type="match status" value="1"/>
</dbReference>
<dbReference type="GO" id="GO:0043814">
    <property type="term" value="F:phospholactate guanylyltransferase activity"/>
    <property type="evidence" value="ECO:0007669"/>
    <property type="project" value="InterPro"/>
</dbReference>
<protein>
    <recommendedName>
        <fullName evidence="5">3-phospho-D-glycerate guanylyltransferase</fullName>
        <shortName evidence="5">3PG guanylyltransferase</shortName>
        <ecNumber evidence="5">2.7.7.106</ecNumber>
    </recommendedName>
</protein>
<evidence type="ECO:0000256" key="4">
    <source>
        <dbReference type="ARBA" id="ARBA00023134"/>
    </source>
</evidence>
<keyword evidence="2 5" id="KW-0548">Nucleotidyltransferase</keyword>
<evidence type="ECO:0000256" key="5">
    <source>
        <dbReference type="HAMAP-Rule" id="MF_02114"/>
    </source>
</evidence>
<accession>A0A9X2BW60</accession>
<dbReference type="Gene3D" id="3.90.550.10">
    <property type="entry name" value="Spore Coat Polysaccharide Biosynthesis Protein SpsA, Chain A"/>
    <property type="match status" value="1"/>
</dbReference>
<dbReference type="Pfam" id="PF01983">
    <property type="entry name" value="CofC"/>
    <property type="match status" value="1"/>
</dbReference>
<sequence length="223" mass="22767">MTHGIWAVVPMKGGPGGKQRLAPALTPDERQRLAMAMFEDVLSALHDAPGLAGIAVVTADASVAALAARYGARILGNDATEGHTAAVLGAGRVLGGEGCAGLLALPGDIPMVTPDEIAAVLAAHGAAPCFTIVPSHDEMGSNGVLASPPGVVPLRYGDDSYRPHLEAARRLGVPCRTLKLRGIGLDIDHPQDLDAFLAIPSGTRARRVLESIGYRGAQPAAAG</sequence>
<dbReference type="PANTHER" id="PTHR40392">
    <property type="entry name" value="2-PHOSPHO-L-LACTATE GUANYLYLTRANSFERASE"/>
    <property type="match status" value="1"/>
</dbReference>
<dbReference type="NCBIfam" id="TIGR03552">
    <property type="entry name" value="F420_cofC"/>
    <property type="match status" value="1"/>
</dbReference>
<dbReference type="Proteomes" id="UP001139516">
    <property type="component" value="Unassembled WGS sequence"/>
</dbReference>
<dbReference type="InterPro" id="IPR002835">
    <property type="entry name" value="CofC"/>
</dbReference>
<comment type="caution">
    <text evidence="6">The sequence shown here is derived from an EMBL/GenBank/DDBJ whole genome shotgun (WGS) entry which is preliminary data.</text>
</comment>
<keyword evidence="3 5" id="KW-0547">Nucleotide-binding</keyword>
<gene>
    <name evidence="6" type="primary">cofC</name>
    <name evidence="5" type="synonym">fbiD</name>
    <name evidence="6" type="ORF">M0638_14945</name>
</gene>
<reference evidence="6" key="1">
    <citation type="submission" date="2022-04" db="EMBL/GenBank/DDBJ databases">
        <title>Roseomonas acroporae sp. nov., isolated from coral Acropora digitifera.</title>
        <authorList>
            <person name="Sun H."/>
        </authorList>
    </citation>
    <scope>NUCLEOTIDE SEQUENCE</scope>
    <source>
        <strain evidence="6">NAR14</strain>
    </source>
</reference>
<comment type="function">
    <text evidence="5">Guanylyltransferase that catalyzes the activation of (2R)-3-phosphoglycerate (3PG) as 3-[(R)-glyceryl]-diphospho-5'-guanosine, via the condensation of 3PG with GTP. It is involved in the biosynthesis of a derivative of the hydride carrier cofactor coenzyme F420, 3PG-F420.</text>
</comment>
<dbReference type="InterPro" id="IPR029044">
    <property type="entry name" value="Nucleotide-diphossugar_trans"/>
</dbReference>
<keyword evidence="7" id="KW-1185">Reference proteome</keyword>
<evidence type="ECO:0000256" key="2">
    <source>
        <dbReference type="ARBA" id="ARBA00022695"/>
    </source>
</evidence>
<comment type="catalytic activity">
    <reaction evidence="5">
        <text>(2R)-3-phosphoglycerate + GTP + H(+) = 3-[(R)-glyceryl]-diphospho-5'-guanosine + diphosphate</text>
        <dbReference type="Rhea" id="RHEA:63440"/>
        <dbReference type="ChEBI" id="CHEBI:15378"/>
        <dbReference type="ChEBI" id="CHEBI:33019"/>
        <dbReference type="ChEBI" id="CHEBI:37565"/>
        <dbReference type="ChEBI" id="CHEBI:58272"/>
        <dbReference type="ChEBI" id="CHEBI:147306"/>
        <dbReference type="EC" id="2.7.7.106"/>
    </reaction>
</comment>
<evidence type="ECO:0000256" key="3">
    <source>
        <dbReference type="ARBA" id="ARBA00022741"/>
    </source>
</evidence>
<evidence type="ECO:0000256" key="1">
    <source>
        <dbReference type="ARBA" id="ARBA00022679"/>
    </source>
</evidence>
<proteinExistence type="inferred from homology"/>
<dbReference type="GO" id="GO:0005525">
    <property type="term" value="F:GTP binding"/>
    <property type="evidence" value="ECO:0007669"/>
    <property type="project" value="UniProtKB-KW"/>
</dbReference>
<organism evidence="6 7">
    <name type="scientific">Roseomonas acroporae</name>
    <dbReference type="NCBI Taxonomy" id="2937791"/>
    <lineage>
        <taxon>Bacteria</taxon>
        <taxon>Pseudomonadati</taxon>
        <taxon>Pseudomonadota</taxon>
        <taxon>Alphaproteobacteria</taxon>
        <taxon>Acetobacterales</taxon>
        <taxon>Roseomonadaceae</taxon>
        <taxon>Roseomonas</taxon>
    </lineage>
</organism>
<dbReference type="SUPFAM" id="SSF53448">
    <property type="entry name" value="Nucleotide-diphospho-sugar transferases"/>
    <property type="match status" value="1"/>
</dbReference>
<dbReference type="EC" id="2.7.7.106" evidence="5"/>
<evidence type="ECO:0000313" key="7">
    <source>
        <dbReference type="Proteomes" id="UP001139516"/>
    </source>
</evidence>
<name>A0A9X2BW60_9PROT</name>
<dbReference type="EMBL" id="JALPRX010000064">
    <property type="protein sequence ID" value="MCK8785681.1"/>
    <property type="molecule type" value="Genomic_DNA"/>
</dbReference>
<dbReference type="RefSeq" id="WP_248667799.1">
    <property type="nucleotide sequence ID" value="NZ_JALPRX010000064.1"/>
</dbReference>
<comment type="pathway">
    <text evidence="5">Cofactor biosynthesis; coenzyme F420 biosynthesis.</text>
</comment>
<evidence type="ECO:0000313" key="6">
    <source>
        <dbReference type="EMBL" id="MCK8785681.1"/>
    </source>
</evidence>
<comment type="similarity">
    <text evidence="5">Belongs to the CofC family.</text>
</comment>
<dbReference type="GO" id="GO:0052645">
    <property type="term" value="P:F420-0 metabolic process"/>
    <property type="evidence" value="ECO:0007669"/>
    <property type="project" value="UniProtKB-UniRule"/>
</dbReference>